<accession>A0A7S2BKB8</accession>
<dbReference type="Pfam" id="PF04129">
    <property type="entry name" value="Vps52_CC"/>
    <property type="match status" value="1"/>
</dbReference>
<gene>
    <name evidence="9" type="ORF">DSPE1174_LOCUS8169</name>
</gene>
<organism evidence="9">
    <name type="scientific">Octactis speculum</name>
    <dbReference type="NCBI Taxonomy" id="3111310"/>
    <lineage>
        <taxon>Eukaryota</taxon>
        <taxon>Sar</taxon>
        <taxon>Stramenopiles</taxon>
        <taxon>Ochrophyta</taxon>
        <taxon>Dictyochophyceae</taxon>
        <taxon>Dictyochales</taxon>
        <taxon>Dictyochaceae</taxon>
        <taxon>Octactis</taxon>
    </lineage>
</organism>
<dbReference type="PANTHER" id="PTHR14190">
    <property type="entry name" value="SUPPRESSOR OF ACTIN MUTATIONS 2/VACUOLAR PROTEIN SORTING 52"/>
    <property type="match status" value="1"/>
</dbReference>
<keyword evidence="4" id="KW-0653">Protein transport</keyword>
<evidence type="ECO:0000313" key="9">
    <source>
        <dbReference type="EMBL" id="CAD9399148.1"/>
    </source>
</evidence>
<feature type="domain" description="Vps52 coiled-coil" evidence="7">
    <location>
        <begin position="62"/>
        <end position="242"/>
    </location>
</feature>
<dbReference type="GO" id="GO:0019905">
    <property type="term" value="F:syntaxin binding"/>
    <property type="evidence" value="ECO:0007669"/>
    <property type="project" value="TreeGrafter"/>
</dbReference>
<dbReference type="GO" id="GO:0015031">
    <property type="term" value="P:protein transport"/>
    <property type="evidence" value="ECO:0007669"/>
    <property type="project" value="UniProtKB-KW"/>
</dbReference>
<dbReference type="InterPro" id="IPR048319">
    <property type="entry name" value="Vps52_CC"/>
</dbReference>
<evidence type="ECO:0000256" key="5">
    <source>
        <dbReference type="ARBA" id="ARBA00023034"/>
    </source>
</evidence>
<dbReference type="AlphaFoldDB" id="A0A7S2BKB8"/>
<dbReference type="GO" id="GO:0032456">
    <property type="term" value="P:endocytic recycling"/>
    <property type="evidence" value="ECO:0007669"/>
    <property type="project" value="TreeGrafter"/>
</dbReference>
<dbReference type="PANTHER" id="PTHR14190:SF7">
    <property type="entry name" value="VACUOLAR PROTEIN SORTING-ASSOCIATED PROTEIN 52 HOMOLOG"/>
    <property type="match status" value="1"/>
</dbReference>
<comment type="subcellular location">
    <subcellularLocation>
        <location evidence="1">Golgi apparatus</location>
        <location evidence="1">trans-Golgi network</location>
    </subcellularLocation>
</comment>
<evidence type="ECO:0000259" key="7">
    <source>
        <dbReference type="Pfam" id="PF04129"/>
    </source>
</evidence>
<name>A0A7S2BKB8_9STRA</name>
<keyword evidence="5" id="KW-0333">Golgi apparatus</keyword>
<evidence type="ECO:0008006" key="10">
    <source>
        <dbReference type="Google" id="ProtNLM"/>
    </source>
</evidence>
<reference evidence="9" key="1">
    <citation type="submission" date="2021-01" db="EMBL/GenBank/DDBJ databases">
        <authorList>
            <person name="Corre E."/>
            <person name="Pelletier E."/>
            <person name="Niang G."/>
            <person name="Scheremetjew M."/>
            <person name="Finn R."/>
            <person name="Kale V."/>
            <person name="Holt S."/>
            <person name="Cochrane G."/>
            <person name="Meng A."/>
            <person name="Brown T."/>
            <person name="Cohen L."/>
        </authorList>
    </citation>
    <scope>NUCLEOTIDE SEQUENCE</scope>
    <source>
        <strain evidence="9">CCMP1381</strain>
    </source>
</reference>
<dbReference type="GO" id="GO:0005829">
    <property type="term" value="C:cytosol"/>
    <property type="evidence" value="ECO:0007669"/>
    <property type="project" value="GOC"/>
</dbReference>
<dbReference type="InterPro" id="IPR048361">
    <property type="entry name" value="Vps52_C"/>
</dbReference>
<evidence type="ECO:0000256" key="3">
    <source>
        <dbReference type="ARBA" id="ARBA00022448"/>
    </source>
</evidence>
<dbReference type="EMBL" id="HBGS01015641">
    <property type="protein sequence ID" value="CAD9399148.1"/>
    <property type="molecule type" value="Transcribed_RNA"/>
</dbReference>
<proteinExistence type="inferred from homology"/>
<evidence type="ECO:0000256" key="6">
    <source>
        <dbReference type="SAM" id="MobiDB-lite"/>
    </source>
</evidence>
<sequence length="719" mass="81823">MATQQSDPDLDMDMGVNFTEDLERLQQDEFVQAALNQGVDLKGYSKRIDQELREVEVESVKDYVLQSEKVVDLHNQMQTCDGILSRMQEMLLGFQADLGVISDEIKHLQSDSLSMNVKLRNRRAVEVNLKNFVDCLVLGPDLIETICQGEVNAEYVACVEELQAKLRYLNCEAEQGSLGLMPSETVAGRQVKPEFIKLRNKVVHKVRDYFMTKICELRNSKTNVQMVQKTALLKFDSLMAFLTEVAPNVAAEVRSTYMDSMGRTLHTLFKAYMTQLLKLELEVATRNDLIAMEESASKNTFSTKVDLSRRSDTFCLQTRGEILEKIEAEPVLVHVAQAEGVHLPYEVIFRSYVKHLMDAATNEYLFSMDFFEDKSFETFNQLFARTLSGSLESLENHLFTCWDAIGLILMIKIVHAQRMAMQRRRIPVLDSFFDRVNMLLWPRLKVVLDANHRSIELSSPKKLGVHTNNPHYVTRRYAEFSASILSLQGGMESLGIAGGGEEMLMNDMAKLRDALLELLTRMSDELPDSKQRLVFLINNYDQVLQVFSERQIVSEESAHMDELLNTHRGLFVEEELESCFGRLIGFVKQRESEHNSSSSSNPAPASSSSSTAQGGDEYTAVDKSGGRDAAAEAENLVRDFSSGWKSGIEAINQDILDYFSNFRNGMEILKQALTQLLLYYTRFQDILKKTWGRRPPHFFRDIVSTGTILVEIKKYSRSY</sequence>
<dbReference type="GO" id="GO:0000938">
    <property type="term" value="C:GARP complex"/>
    <property type="evidence" value="ECO:0007669"/>
    <property type="project" value="TreeGrafter"/>
</dbReference>
<feature type="domain" description="Vps52 C-terminal" evidence="8">
    <location>
        <begin position="259"/>
        <end position="567"/>
    </location>
</feature>
<dbReference type="InterPro" id="IPR007258">
    <property type="entry name" value="Vps52"/>
</dbReference>
<evidence type="ECO:0000256" key="4">
    <source>
        <dbReference type="ARBA" id="ARBA00022927"/>
    </source>
</evidence>
<evidence type="ECO:0000256" key="2">
    <source>
        <dbReference type="ARBA" id="ARBA00008180"/>
    </source>
</evidence>
<dbReference type="GO" id="GO:0042147">
    <property type="term" value="P:retrograde transport, endosome to Golgi"/>
    <property type="evidence" value="ECO:0007669"/>
    <property type="project" value="TreeGrafter"/>
</dbReference>
<dbReference type="GO" id="GO:0006896">
    <property type="term" value="P:Golgi to vacuole transport"/>
    <property type="evidence" value="ECO:0007669"/>
    <property type="project" value="TreeGrafter"/>
</dbReference>
<protein>
    <recommendedName>
        <fullName evidence="10">Vacuolar protein sorting-associated protein 52 homolog</fullName>
    </recommendedName>
</protein>
<evidence type="ECO:0000256" key="1">
    <source>
        <dbReference type="ARBA" id="ARBA00004601"/>
    </source>
</evidence>
<comment type="similarity">
    <text evidence="2">Belongs to the VPS52 family.</text>
</comment>
<evidence type="ECO:0000259" key="8">
    <source>
        <dbReference type="Pfam" id="PF20655"/>
    </source>
</evidence>
<dbReference type="Pfam" id="PF20655">
    <property type="entry name" value="Vps52_C"/>
    <property type="match status" value="1"/>
</dbReference>
<keyword evidence="3" id="KW-0813">Transport</keyword>
<feature type="compositionally biased region" description="Low complexity" evidence="6">
    <location>
        <begin position="595"/>
        <end position="610"/>
    </location>
</feature>
<feature type="region of interest" description="Disordered" evidence="6">
    <location>
        <begin position="591"/>
        <end position="625"/>
    </location>
</feature>